<evidence type="ECO:0000313" key="2">
    <source>
        <dbReference type="Proteomes" id="UP000192582"/>
    </source>
</evidence>
<sequence length="87" mass="9580">MKVANVGRSSPLSSCSYVRLLSFPVTFVCHFYSSVAGVLRGNGISLSAPCQFIPSEMVVWTVPLNNAIQGHHSVLRYSDPFTHPEFH</sequence>
<dbReference type="AlphaFoldDB" id="A0A1W1UT95"/>
<keyword evidence="2" id="KW-1185">Reference proteome</keyword>
<organism evidence="1 2">
    <name type="scientific">Deinococcus hopiensis KR-140</name>
    <dbReference type="NCBI Taxonomy" id="695939"/>
    <lineage>
        <taxon>Bacteria</taxon>
        <taxon>Thermotogati</taxon>
        <taxon>Deinococcota</taxon>
        <taxon>Deinococci</taxon>
        <taxon>Deinococcales</taxon>
        <taxon>Deinococcaceae</taxon>
        <taxon>Deinococcus</taxon>
    </lineage>
</organism>
<evidence type="ECO:0000313" key="1">
    <source>
        <dbReference type="EMBL" id="SMB84276.1"/>
    </source>
</evidence>
<accession>A0A1W1UT95</accession>
<protein>
    <submittedName>
        <fullName evidence="1">Uncharacterized protein</fullName>
    </submittedName>
</protein>
<reference evidence="1 2" key="1">
    <citation type="submission" date="2017-04" db="EMBL/GenBank/DDBJ databases">
        <authorList>
            <person name="Afonso C.L."/>
            <person name="Miller P.J."/>
            <person name="Scott M.A."/>
            <person name="Spackman E."/>
            <person name="Goraichik I."/>
            <person name="Dimitrov K.M."/>
            <person name="Suarez D.L."/>
            <person name="Swayne D.E."/>
        </authorList>
    </citation>
    <scope>NUCLEOTIDE SEQUENCE [LARGE SCALE GENOMIC DNA]</scope>
    <source>
        <strain evidence="1 2">KR-140</strain>
    </source>
</reference>
<proteinExistence type="predicted"/>
<name>A0A1W1UT95_9DEIO</name>
<dbReference type="EMBL" id="FWWU01000007">
    <property type="protein sequence ID" value="SMB84276.1"/>
    <property type="molecule type" value="Genomic_DNA"/>
</dbReference>
<dbReference type="Proteomes" id="UP000192582">
    <property type="component" value="Unassembled WGS sequence"/>
</dbReference>
<gene>
    <name evidence="1" type="ORF">SAMN00790413_05062</name>
</gene>